<evidence type="ECO:0000313" key="3">
    <source>
        <dbReference type="EMBL" id="PIU36743.1"/>
    </source>
</evidence>
<dbReference type="Pfam" id="PF13173">
    <property type="entry name" value="AAA_14"/>
    <property type="match status" value="1"/>
</dbReference>
<dbReference type="EMBL" id="PEWY01000128">
    <property type="protein sequence ID" value="PIU36743.1"/>
    <property type="molecule type" value="Genomic_DNA"/>
</dbReference>
<accession>A0A2M6YTE9</accession>
<feature type="domain" description="DUF4143" evidence="2">
    <location>
        <begin position="211"/>
        <end position="359"/>
    </location>
</feature>
<dbReference type="PANTHER" id="PTHR43566:SF1">
    <property type="entry name" value="AAA+ ATPASE DOMAIN-CONTAINING PROTEIN"/>
    <property type="match status" value="1"/>
</dbReference>
<gene>
    <name evidence="3" type="ORF">COT02_04480</name>
</gene>
<dbReference type="PANTHER" id="PTHR43566">
    <property type="entry name" value="CONSERVED PROTEIN"/>
    <property type="match status" value="1"/>
</dbReference>
<dbReference type="InterPro" id="IPR025420">
    <property type="entry name" value="DUF4143"/>
</dbReference>
<dbReference type="SUPFAM" id="SSF52540">
    <property type="entry name" value="P-loop containing nucleoside triphosphate hydrolases"/>
    <property type="match status" value="1"/>
</dbReference>
<proteinExistence type="predicted"/>
<sequence length="411" mass="47836">MKLYKRDIFSQIEPYIGDETIIVLHGARQVGKTHILKYIQNWLEERGKKSLYYDLEYSDTLDLINHGTTAFINELSGKKYIEGEEIYVLIDEIQYLDNPSSFLKIIADHYKNIHLIVSGSSTFDIKTKFTNSLAGRTTPFEVFPLSFSEFLTFKESEYHVTRQPSSSAIHSFTEYYQEFIKYGGYPKVVLEPIVEKKKRYLIQMIDTYIRKDIRDLTTISDIRKFNSMLKILASQSGQLLSMKALSNETDTAFTTIQKYLSILEETYVIKLVPPYSHSTSVEISKNPKIYFYDSGLLSILWLNNFQDTIIGNVFETNIFSELVKLYGRQNIHFWRTKSGKEIDFILELPPHLIPIEVKTNFQQYSSKHLAHFTAKYKSEPGKVVALLGDPKNEHYLYPWQLINIFPIPKRG</sequence>
<dbReference type="AlphaFoldDB" id="A0A2M6YTE9"/>
<comment type="caution">
    <text evidence="3">The sequence shown here is derived from an EMBL/GenBank/DDBJ whole genome shotgun (WGS) entry which is preliminary data.</text>
</comment>
<feature type="domain" description="AAA" evidence="1">
    <location>
        <begin position="19"/>
        <end position="151"/>
    </location>
</feature>
<dbReference type="Proteomes" id="UP000230184">
    <property type="component" value="Unassembled WGS sequence"/>
</dbReference>
<dbReference type="Pfam" id="PF13635">
    <property type="entry name" value="DUF4143"/>
    <property type="match status" value="1"/>
</dbReference>
<dbReference type="InterPro" id="IPR041682">
    <property type="entry name" value="AAA_14"/>
</dbReference>
<organism evidence="3 4">
    <name type="scientific">Candidatus Roizmanbacteria bacterium CG07_land_8_20_14_0_80_34_15</name>
    <dbReference type="NCBI Taxonomy" id="1974849"/>
    <lineage>
        <taxon>Bacteria</taxon>
        <taxon>Candidatus Roizmaniibacteriota</taxon>
    </lineage>
</organism>
<evidence type="ECO:0000313" key="4">
    <source>
        <dbReference type="Proteomes" id="UP000230184"/>
    </source>
</evidence>
<protein>
    <recommendedName>
        <fullName evidence="5">ATPase</fullName>
    </recommendedName>
</protein>
<reference evidence="4" key="1">
    <citation type="submission" date="2017-09" db="EMBL/GenBank/DDBJ databases">
        <title>Depth-based differentiation of microbial function through sediment-hosted aquifers and enrichment of novel symbionts in the deep terrestrial subsurface.</title>
        <authorList>
            <person name="Probst A.J."/>
            <person name="Ladd B."/>
            <person name="Jarett J.K."/>
            <person name="Geller-Mcgrath D.E."/>
            <person name="Sieber C.M.K."/>
            <person name="Emerson J.B."/>
            <person name="Anantharaman K."/>
            <person name="Thomas B.C."/>
            <person name="Malmstrom R."/>
            <person name="Stieglmeier M."/>
            <person name="Klingl A."/>
            <person name="Woyke T."/>
            <person name="Ryan C.M."/>
            <person name="Banfield J.F."/>
        </authorList>
    </citation>
    <scope>NUCLEOTIDE SEQUENCE [LARGE SCALE GENOMIC DNA]</scope>
</reference>
<dbReference type="InterPro" id="IPR027417">
    <property type="entry name" value="P-loop_NTPase"/>
</dbReference>
<evidence type="ECO:0000259" key="2">
    <source>
        <dbReference type="Pfam" id="PF13635"/>
    </source>
</evidence>
<dbReference type="Gene3D" id="3.40.50.300">
    <property type="entry name" value="P-loop containing nucleotide triphosphate hydrolases"/>
    <property type="match status" value="1"/>
</dbReference>
<evidence type="ECO:0000259" key="1">
    <source>
        <dbReference type="Pfam" id="PF13173"/>
    </source>
</evidence>
<evidence type="ECO:0008006" key="5">
    <source>
        <dbReference type="Google" id="ProtNLM"/>
    </source>
</evidence>
<name>A0A2M6YTE9_9BACT</name>